<sequence length="505" mass="55097">MVAQCMEAICGVGIVKGIMNHPYNSLGGGANLVAAVYSHGAFVLVYTVFSATDHKRSACDSHVPVCTNGRGGVPPLRAEGGCREGFELLQEQPLRIDGGGFPAVTAPKMTEGLHTAEFMVSQCTSNSYERSIDMPMAENGGYPSGGGGGGGGDDSQPWLAPQLLAAGAQALPWDLYASQSNLFDRTMDDDILHDGSTRTFFHSGNPPPPQSESMVDDGIPEDAPAYHNFGEMAGHCRESLKMEGSARTESGSEGSDDDEEHRPARRSGKQHCSKNLFAERKRRKKLNDRLFALRALVPKITKMDRASILGDAIEYVMDLQKQVKDLQDELEETNQADGGGHDKQIGSSLHSSNSQMDVPIPNGWMDHDDSGNNPRTIAAADDNKPSSDKGQQMEPQVEVRQLEANEFFLKVLCEHKQGGFTRLMEAISSLGLEVTNASVTSYGSLVLNVLRVERRDDEVVEADRVRDSLLEVTRHPQGRSELARAVEHQQQLGFHHHLRCLHRQA</sequence>
<dbReference type="SUPFAM" id="SSF47459">
    <property type="entry name" value="HLH, helix-loop-helix DNA-binding domain"/>
    <property type="match status" value="1"/>
</dbReference>
<evidence type="ECO:0000256" key="4">
    <source>
        <dbReference type="ARBA" id="ARBA00022692"/>
    </source>
</evidence>
<dbReference type="InterPro" id="IPR054502">
    <property type="entry name" value="bHLH-TF_ACT-like_plant"/>
</dbReference>
<dbReference type="GO" id="GO:0043565">
    <property type="term" value="F:sequence-specific DNA binding"/>
    <property type="evidence" value="ECO:0007669"/>
    <property type="project" value="TreeGrafter"/>
</dbReference>
<dbReference type="GO" id="GO:0003700">
    <property type="term" value="F:DNA-binding transcription factor activity"/>
    <property type="evidence" value="ECO:0007669"/>
    <property type="project" value="TreeGrafter"/>
</dbReference>
<evidence type="ECO:0000256" key="6">
    <source>
        <dbReference type="ARBA" id="ARBA00023015"/>
    </source>
</evidence>
<keyword evidence="4" id="KW-0812">Transmembrane</keyword>
<dbReference type="GO" id="GO:0016020">
    <property type="term" value="C:membrane"/>
    <property type="evidence" value="ECO:0007669"/>
    <property type="project" value="UniProtKB-SubCell"/>
</dbReference>
<organism evidence="12 13">
    <name type="scientific">Ensete ventricosum</name>
    <name type="common">Abyssinian banana</name>
    <name type="synonym">Musa ensete</name>
    <dbReference type="NCBI Taxonomy" id="4639"/>
    <lineage>
        <taxon>Eukaryota</taxon>
        <taxon>Viridiplantae</taxon>
        <taxon>Streptophyta</taxon>
        <taxon>Embryophyta</taxon>
        <taxon>Tracheophyta</taxon>
        <taxon>Spermatophyta</taxon>
        <taxon>Magnoliopsida</taxon>
        <taxon>Liliopsida</taxon>
        <taxon>Zingiberales</taxon>
        <taxon>Musaceae</taxon>
        <taxon>Ensete</taxon>
    </lineage>
</organism>
<dbReference type="Pfam" id="PF00010">
    <property type="entry name" value="HLH"/>
    <property type="match status" value="1"/>
</dbReference>
<gene>
    <name evidence="12" type="ORF">OPV22_008017</name>
</gene>
<dbReference type="Pfam" id="PF22754">
    <property type="entry name" value="bHLH-TF_ACT-like_plant"/>
    <property type="match status" value="1"/>
</dbReference>
<feature type="compositionally biased region" description="Polar residues" evidence="10">
    <location>
        <begin position="345"/>
        <end position="356"/>
    </location>
</feature>
<feature type="compositionally biased region" description="Basic residues" evidence="10">
    <location>
        <begin position="263"/>
        <end position="272"/>
    </location>
</feature>
<feature type="region of interest" description="Disordered" evidence="10">
    <location>
        <begin position="195"/>
        <end position="216"/>
    </location>
</feature>
<evidence type="ECO:0000256" key="7">
    <source>
        <dbReference type="ARBA" id="ARBA00023136"/>
    </source>
</evidence>
<comment type="caution">
    <text evidence="12">The sequence shown here is derived from an EMBL/GenBank/DDBJ whole genome shotgun (WGS) entry which is preliminary data.</text>
</comment>
<dbReference type="SMART" id="SM00353">
    <property type="entry name" value="HLH"/>
    <property type="match status" value="1"/>
</dbReference>
<keyword evidence="8" id="KW-0804">Transcription</keyword>
<dbReference type="AlphaFoldDB" id="A0AAV8PVA9"/>
<evidence type="ECO:0000256" key="3">
    <source>
        <dbReference type="ARBA" id="ARBA00005510"/>
    </source>
</evidence>
<feature type="domain" description="BHLH" evidence="11">
    <location>
        <begin position="270"/>
        <end position="319"/>
    </location>
</feature>
<evidence type="ECO:0000313" key="13">
    <source>
        <dbReference type="Proteomes" id="UP001222027"/>
    </source>
</evidence>
<accession>A0AAV8PVA9</accession>
<keyword evidence="7" id="KW-0472">Membrane</keyword>
<reference evidence="12 13" key="1">
    <citation type="submission" date="2022-12" db="EMBL/GenBank/DDBJ databases">
        <title>Chromosome-scale assembly of the Ensete ventricosum genome.</title>
        <authorList>
            <person name="Dussert Y."/>
            <person name="Stocks J."/>
            <person name="Wendawek A."/>
            <person name="Woldeyes F."/>
            <person name="Nichols R.A."/>
            <person name="Borrell J.S."/>
        </authorList>
    </citation>
    <scope>NUCLEOTIDE SEQUENCE [LARGE SCALE GENOMIC DNA]</scope>
    <source>
        <strain evidence="13">cv. Maze</strain>
        <tissue evidence="12">Seeds</tissue>
    </source>
</reference>
<proteinExistence type="inferred from homology"/>
<evidence type="ECO:0000256" key="1">
    <source>
        <dbReference type="ARBA" id="ARBA00004123"/>
    </source>
</evidence>
<dbReference type="PROSITE" id="PS50888">
    <property type="entry name" value="BHLH"/>
    <property type="match status" value="1"/>
</dbReference>
<keyword evidence="5" id="KW-1133">Transmembrane helix</keyword>
<comment type="similarity">
    <text evidence="3">Belongs to the bHLH protein family.</text>
</comment>
<dbReference type="GO" id="GO:0046983">
    <property type="term" value="F:protein dimerization activity"/>
    <property type="evidence" value="ECO:0007669"/>
    <property type="project" value="InterPro"/>
</dbReference>
<keyword evidence="9" id="KW-0539">Nucleus</keyword>
<dbReference type="InterPro" id="IPR011598">
    <property type="entry name" value="bHLH_dom"/>
</dbReference>
<feature type="region of interest" description="Disordered" evidence="10">
    <location>
        <begin position="333"/>
        <end position="394"/>
    </location>
</feature>
<evidence type="ECO:0000256" key="2">
    <source>
        <dbReference type="ARBA" id="ARBA00004141"/>
    </source>
</evidence>
<dbReference type="Proteomes" id="UP001222027">
    <property type="component" value="Unassembled WGS sequence"/>
</dbReference>
<dbReference type="EMBL" id="JAQQAF010000003">
    <property type="protein sequence ID" value="KAJ8497465.1"/>
    <property type="molecule type" value="Genomic_DNA"/>
</dbReference>
<evidence type="ECO:0000256" key="9">
    <source>
        <dbReference type="ARBA" id="ARBA00023242"/>
    </source>
</evidence>
<name>A0AAV8PVA9_ENSVE</name>
<dbReference type="Gene3D" id="1.20.1080.10">
    <property type="entry name" value="Glycerol uptake facilitator protein"/>
    <property type="match status" value="1"/>
</dbReference>
<keyword evidence="6" id="KW-0805">Transcription regulation</keyword>
<evidence type="ECO:0000313" key="12">
    <source>
        <dbReference type="EMBL" id="KAJ8497465.1"/>
    </source>
</evidence>
<dbReference type="InterPro" id="IPR023271">
    <property type="entry name" value="Aquaporin-like"/>
</dbReference>
<evidence type="ECO:0000256" key="10">
    <source>
        <dbReference type="SAM" id="MobiDB-lite"/>
    </source>
</evidence>
<keyword evidence="13" id="KW-1185">Reference proteome</keyword>
<protein>
    <recommendedName>
        <fullName evidence="11">BHLH domain-containing protein</fullName>
    </recommendedName>
</protein>
<evidence type="ECO:0000259" key="11">
    <source>
        <dbReference type="PROSITE" id="PS50888"/>
    </source>
</evidence>
<evidence type="ECO:0000256" key="8">
    <source>
        <dbReference type="ARBA" id="ARBA00023163"/>
    </source>
</evidence>
<dbReference type="GO" id="GO:0005634">
    <property type="term" value="C:nucleus"/>
    <property type="evidence" value="ECO:0007669"/>
    <property type="project" value="UniProtKB-SubCell"/>
</dbReference>
<feature type="region of interest" description="Disordered" evidence="10">
    <location>
        <begin position="240"/>
        <end position="273"/>
    </location>
</feature>
<evidence type="ECO:0000256" key="5">
    <source>
        <dbReference type="ARBA" id="ARBA00022989"/>
    </source>
</evidence>
<dbReference type="Gene3D" id="4.10.280.10">
    <property type="entry name" value="Helix-loop-helix DNA-binding domain"/>
    <property type="match status" value="1"/>
</dbReference>
<dbReference type="PANTHER" id="PTHR31945">
    <property type="entry name" value="TRANSCRIPTION FACTOR SCREAM2-RELATED"/>
    <property type="match status" value="1"/>
</dbReference>
<comment type="subcellular location">
    <subcellularLocation>
        <location evidence="2">Membrane</location>
        <topology evidence="2">Multi-pass membrane protein</topology>
    </subcellularLocation>
    <subcellularLocation>
        <location evidence="1">Nucleus</location>
    </subcellularLocation>
</comment>
<dbReference type="InterPro" id="IPR036638">
    <property type="entry name" value="HLH_DNA-bd_sf"/>
</dbReference>
<dbReference type="InterPro" id="IPR051358">
    <property type="entry name" value="TF_AMS/ICE1/BHLH6-like"/>
</dbReference>
<dbReference type="PANTHER" id="PTHR31945:SF11">
    <property type="entry name" value="TRANSCRIPTION FACTOR ABORTED MICROSPORES"/>
    <property type="match status" value="1"/>
</dbReference>
<dbReference type="CDD" id="cd11443">
    <property type="entry name" value="bHLH_AtAMS_like"/>
    <property type="match status" value="1"/>
</dbReference>